<protein>
    <submittedName>
        <fullName evidence="8">Uncharacterized protein</fullName>
    </submittedName>
</protein>
<dbReference type="GO" id="GO:0006281">
    <property type="term" value="P:DNA repair"/>
    <property type="evidence" value="ECO:0007669"/>
    <property type="project" value="InterPro"/>
</dbReference>
<dbReference type="EMBL" id="BT062025">
    <property type="protein sequence ID" value="ACN26722.1"/>
    <property type="molecule type" value="mRNA"/>
</dbReference>
<organism evidence="8">
    <name type="scientific">Zea mays</name>
    <name type="common">Maize</name>
    <dbReference type="NCBI Taxonomy" id="4577"/>
    <lineage>
        <taxon>Eukaryota</taxon>
        <taxon>Viridiplantae</taxon>
        <taxon>Streptophyta</taxon>
        <taxon>Embryophyta</taxon>
        <taxon>Tracheophyta</taxon>
        <taxon>Spermatophyta</taxon>
        <taxon>Magnoliopsida</taxon>
        <taxon>Liliopsida</taxon>
        <taxon>Poales</taxon>
        <taxon>Poaceae</taxon>
        <taxon>PACMAD clade</taxon>
        <taxon>Panicoideae</taxon>
        <taxon>Andropogonodae</taxon>
        <taxon>Andropogoneae</taxon>
        <taxon>Tripsacinae</taxon>
        <taxon>Zea</taxon>
    </lineage>
</organism>
<dbReference type="PANTHER" id="PTHR15169">
    <property type="entry name" value="DAMAGE-SPECIFIC DNA BINDING PROTEIN 2"/>
    <property type="match status" value="1"/>
</dbReference>
<dbReference type="AlphaFoldDB" id="C0HI69"/>
<keyword evidence="4" id="KW-0677">Repeat</keyword>
<keyword evidence="3" id="KW-0853">WD repeat</keyword>
<dbReference type="PANTHER" id="PTHR15169:SF0">
    <property type="entry name" value="DNA DAMAGE-BINDING PROTEIN 2"/>
    <property type="match status" value="1"/>
</dbReference>
<evidence type="ECO:0000313" key="8">
    <source>
        <dbReference type="EMBL" id="ACN26722.1"/>
    </source>
</evidence>
<comment type="subcellular location">
    <subcellularLocation>
        <location evidence="1">Nucleus</location>
    </subcellularLocation>
</comment>
<comment type="similarity">
    <text evidence="2">Belongs to the WD repeat DDB2/WDR76 family.</text>
</comment>
<evidence type="ECO:0000256" key="3">
    <source>
        <dbReference type="ARBA" id="ARBA00022574"/>
    </source>
</evidence>
<dbReference type="InterPro" id="IPR033312">
    <property type="entry name" value="DDB2"/>
</dbReference>
<dbReference type="GO" id="GO:0003684">
    <property type="term" value="F:damaged DNA binding"/>
    <property type="evidence" value="ECO:0007669"/>
    <property type="project" value="InterPro"/>
</dbReference>
<sequence>MDPDIITISPVNKLHPQDDILATGSSRSIFIWKPKIEDELTEERAKHDNSSDDDSGGDSGGKNKKAKKTRFTHAVKGKGKSKV</sequence>
<keyword evidence="6" id="KW-0539">Nucleus</keyword>
<dbReference type="ExpressionAtlas" id="C0HI69">
    <property type="expression patterns" value="baseline and differential"/>
</dbReference>
<dbReference type="Gene3D" id="2.130.10.10">
    <property type="entry name" value="YVTN repeat-like/Quinoprotein amine dehydrogenase"/>
    <property type="match status" value="1"/>
</dbReference>
<dbReference type="InterPro" id="IPR015943">
    <property type="entry name" value="WD40/YVTN_repeat-like_dom_sf"/>
</dbReference>
<reference evidence="8" key="1">
    <citation type="journal article" date="2009" name="PLoS Genet.">
        <title>Sequencing, mapping, and analysis of 27,455 maize full-length cDNAs.</title>
        <authorList>
            <person name="Soderlund C."/>
            <person name="Descour A."/>
            <person name="Kudrna D."/>
            <person name="Bomhoff M."/>
            <person name="Boyd L."/>
            <person name="Currie J."/>
            <person name="Angelova A."/>
            <person name="Collura K."/>
            <person name="Wissotski M."/>
            <person name="Ashley E."/>
            <person name="Morrow D."/>
            <person name="Fernandes J."/>
            <person name="Walbot V."/>
            <person name="Yu Y."/>
        </authorList>
    </citation>
    <scope>NUCLEOTIDE SEQUENCE</scope>
    <source>
        <strain evidence="8">B73</strain>
    </source>
</reference>
<name>C0HI69_MAIZE</name>
<evidence type="ECO:0000256" key="1">
    <source>
        <dbReference type="ARBA" id="ARBA00004123"/>
    </source>
</evidence>
<evidence type="ECO:0000256" key="5">
    <source>
        <dbReference type="ARBA" id="ARBA00022786"/>
    </source>
</evidence>
<evidence type="ECO:0000256" key="2">
    <source>
        <dbReference type="ARBA" id="ARBA00005434"/>
    </source>
</evidence>
<feature type="compositionally biased region" description="Basic and acidic residues" evidence="7">
    <location>
        <begin position="41"/>
        <end position="50"/>
    </location>
</feature>
<proteinExistence type="evidence at transcript level"/>
<evidence type="ECO:0000256" key="4">
    <source>
        <dbReference type="ARBA" id="ARBA00022737"/>
    </source>
</evidence>
<dbReference type="GO" id="GO:0005634">
    <property type="term" value="C:nucleus"/>
    <property type="evidence" value="ECO:0007669"/>
    <property type="project" value="UniProtKB-SubCell"/>
</dbReference>
<accession>C0HI69</accession>
<feature type="compositionally biased region" description="Basic residues" evidence="7">
    <location>
        <begin position="62"/>
        <end position="83"/>
    </location>
</feature>
<feature type="region of interest" description="Disordered" evidence="7">
    <location>
        <begin position="41"/>
        <end position="83"/>
    </location>
</feature>
<evidence type="ECO:0000256" key="7">
    <source>
        <dbReference type="SAM" id="MobiDB-lite"/>
    </source>
</evidence>
<evidence type="ECO:0000256" key="6">
    <source>
        <dbReference type="ARBA" id="ARBA00023242"/>
    </source>
</evidence>
<keyword evidence="5" id="KW-0833">Ubl conjugation pathway</keyword>
<dbReference type="GO" id="GO:0080008">
    <property type="term" value="C:Cul4-RING E3 ubiquitin ligase complex"/>
    <property type="evidence" value="ECO:0007669"/>
    <property type="project" value="InterPro"/>
</dbReference>